<dbReference type="InterPro" id="IPR019303">
    <property type="entry name" value="vWA_TerF_C"/>
</dbReference>
<dbReference type="InterPro" id="IPR036465">
    <property type="entry name" value="vWFA_dom_sf"/>
</dbReference>
<evidence type="ECO:0000259" key="1">
    <source>
        <dbReference type="PROSITE" id="PS50234"/>
    </source>
</evidence>
<accession>A0A5P2CT69</accession>
<dbReference type="CDD" id="cd00198">
    <property type="entry name" value="vWFA"/>
    <property type="match status" value="1"/>
</dbReference>
<dbReference type="RefSeq" id="WP_150187508.1">
    <property type="nucleotide sequence ID" value="NZ_CP029191.1"/>
</dbReference>
<dbReference type="PROSITE" id="PS50234">
    <property type="entry name" value="VWFA"/>
    <property type="match status" value="1"/>
</dbReference>
<evidence type="ECO:0000313" key="2">
    <source>
        <dbReference type="EMBL" id="QES45197.1"/>
    </source>
</evidence>
<evidence type="ECO:0000313" key="3">
    <source>
        <dbReference type="Proteomes" id="UP000324015"/>
    </source>
</evidence>
<dbReference type="SUPFAM" id="SSF53300">
    <property type="entry name" value="vWA-like"/>
    <property type="match status" value="1"/>
</dbReference>
<sequence>MFNRKKDVPAPSGTGPAISLDKVPPGLVSLTKTAAVSLEKQGLTGQRAAVYLVLDHSGSMVPYYQDGSMQRLAEQALGLSANMDDDGCVPLIYFGSYVEHLSDIDLDSYQGVVDRTHNRVHWGSTNYAAAINYVIEAHDNPSAPALVIFQTDGDPDSRQQAESAIRTASEWPIFFSFVGFGPARNMRFLKKLDDLKDRTVDNASFFHAADPHAVSDAALYDGITHEYAGWLAAASAAGVLR</sequence>
<gene>
    <name evidence="2" type="ORF">DEJ49_33185</name>
</gene>
<dbReference type="Proteomes" id="UP000324015">
    <property type="component" value="Chromosome"/>
</dbReference>
<reference evidence="2 3" key="1">
    <citation type="submission" date="2018-05" db="EMBL/GenBank/DDBJ databases">
        <title>Streptomyces venezuelae.</title>
        <authorList>
            <person name="Kim W."/>
            <person name="Lee N."/>
            <person name="Cho B.-K."/>
        </authorList>
    </citation>
    <scope>NUCLEOTIDE SEQUENCE [LARGE SCALE GENOMIC DNA]</scope>
    <source>
        <strain evidence="2 3">ATCC 14585</strain>
    </source>
</reference>
<dbReference type="InterPro" id="IPR002035">
    <property type="entry name" value="VWF_A"/>
</dbReference>
<protein>
    <submittedName>
        <fullName evidence="2">Toxic cation resistance protein</fullName>
    </submittedName>
</protein>
<proteinExistence type="predicted"/>
<name>A0A5P2CT69_STRVZ</name>
<dbReference type="EMBL" id="CP029191">
    <property type="protein sequence ID" value="QES45197.1"/>
    <property type="molecule type" value="Genomic_DNA"/>
</dbReference>
<organism evidence="2 3">
    <name type="scientific">Streptomyces venezuelae</name>
    <dbReference type="NCBI Taxonomy" id="54571"/>
    <lineage>
        <taxon>Bacteria</taxon>
        <taxon>Bacillati</taxon>
        <taxon>Actinomycetota</taxon>
        <taxon>Actinomycetes</taxon>
        <taxon>Kitasatosporales</taxon>
        <taxon>Streptomycetaceae</taxon>
        <taxon>Streptomyces</taxon>
    </lineage>
</organism>
<dbReference type="AlphaFoldDB" id="A0A5P2CT69"/>
<dbReference type="Pfam" id="PF10138">
    <property type="entry name" value="vWA-TerF-like"/>
    <property type="match status" value="1"/>
</dbReference>
<dbReference type="SMART" id="SM00327">
    <property type="entry name" value="VWA"/>
    <property type="match status" value="1"/>
</dbReference>
<feature type="domain" description="VWFA" evidence="1">
    <location>
        <begin position="49"/>
        <end position="223"/>
    </location>
</feature>
<dbReference type="Gene3D" id="3.40.50.410">
    <property type="entry name" value="von Willebrand factor, type A domain"/>
    <property type="match status" value="1"/>
</dbReference>